<evidence type="ECO:0000313" key="2">
    <source>
        <dbReference type="Proteomes" id="UP000805649"/>
    </source>
</evidence>
<dbReference type="Proteomes" id="UP000805649">
    <property type="component" value="Unassembled WGS sequence"/>
</dbReference>
<sequence length="531" mass="59960">MGSLYDISIPLGILSWTTIGTIIAGWLIYQALGFIYNVSPFHPLYKFPGPKVAAGSYAYEFWFDMVKTGRYTREIKRLHGIYGPIIRINPDELHCNDPNFIDEIYAGGGRKRNKSPHGTKNVPSAQVVSHFGTVDHDLHRKRRAAMSKFFAKTQILRLEAKVQSLVQKMCDRLLKEAPGRPVNVADAYSCIAGDFISTYAFGEPFGFLDQEGWTPNFRAPTAGALNVTYLFRFFPLMKHLLLLGPWLSRFLPQDMAYMIDTFHVTVPNMIEKAKRERKSGILNDNNPNIFAAVFDSDLPPEEKTTYRLTGEGSSLVYAGTETVSTALAALTFYILSKPLVLDRLAQELRTIVDDPCQLPSWTKLETLPYLSATVLEGLRLSYGVSLRSARIATDEDLVYRGKWSPNDAPSQIDISYVVPSGWAIGMSSVIMHHDEDVFPNSHEFIPERWLDEHGQRRKDLERCLLTFSKGSRQCLGISLAYCELYLTLSALVLRVFPQMQLFETTREEVAYEYCMTVAMPASRKGVRVTIS</sequence>
<proteinExistence type="predicted"/>
<dbReference type="EMBL" id="VUJX02000001">
    <property type="protein sequence ID" value="KAL0943412.1"/>
    <property type="molecule type" value="Genomic_DNA"/>
</dbReference>
<evidence type="ECO:0000313" key="1">
    <source>
        <dbReference type="EMBL" id="KAL0943412.1"/>
    </source>
</evidence>
<organism evidence="1 2">
    <name type="scientific">Colletotrichum truncatum</name>
    <name type="common">Anthracnose fungus</name>
    <name type="synonym">Colletotrichum capsici</name>
    <dbReference type="NCBI Taxonomy" id="5467"/>
    <lineage>
        <taxon>Eukaryota</taxon>
        <taxon>Fungi</taxon>
        <taxon>Dikarya</taxon>
        <taxon>Ascomycota</taxon>
        <taxon>Pezizomycotina</taxon>
        <taxon>Sordariomycetes</taxon>
        <taxon>Hypocreomycetidae</taxon>
        <taxon>Glomerellales</taxon>
        <taxon>Glomerellaceae</taxon>
        <taxon>Colletotrichum</taxon>
        <taxon>Colletotrichum truncatum species complex</taxon>
    </lineage>
</organism>
<keyword evidence="2" id="KW-1185">Reference proteome</keyword>
<accession>A0ACC3ZGX9</accession>
<name>A0ACC3ZGX9_COLTU</name>
<reference evidence="1 2" key="1">
    <citation type="journal article" date="2020" name="Phytopathology">
        <title>Genome Sequence Resources of Colletotrichum truncatum, C. plurivorum, C. musicola, and C. sojae: Four Species Pathogenic to Soybean (Glycine max).</title>
        <authorList>
            <person name="Rogerio F."/>
            <person name="Boufleur T.R."/>
            <person name="Ciampi-Guillardi M."/>
            <person name="Sukno S.A."/>
            <person name="Thon M.R."/>
            <person name="Massola Junior N.S."/>
            <person name="Baroncelli R."/>
        </authorList>
    </citation>
    <scope>NUCLEOTIDE SEQUENCE [LARGE SCALE GENOMIC DNA]</scope>
    <source>
        <strain evidence="1 2">CMES1059</strain>
    </source>
</reference>
<comment type="caution">
    <text evidence="1">The sequence shown here is derived from an EMBL/GenBank/DDBJ whole genome shotgun (WGS) entry which is preliminary data.</text>
</comment>
<gene>
    <name evidence="1" type="ORF">CTRU02_201298</name>
</gene>
<protein>
    <submittedName>
        <fullName evidence="1">Trichodiene oxygenase</fullName>
    </submittedName>
</protein>